<dbReference type="EMBL" id="LANR01000001">
    <property type="protein sequence ID" value="KJV62063.1"/>
    <property type="molecule type" value="Genomic_DNA"/>
</dbReference>
<keyword evidence="2" id="KW-1185">Reference proteome</keyword>
<dbReference type="Proteomes" id="UP000033556">
    <property type="component" value="Unassembled WGS sequence"/>
</dbReference>
<dbReference type="PATRIC" id="fig|1359164.3.peg.1066"/>
<proteinExistence type="predicted"/>
<evidence type="ECO:0000313" key="1">
    <source>
        <dbReference type="EMBL" id="KJV62063.1"/>
    </source>
</evidence>
<name>A0A0F3N254_RICAM</name>
<gene>
    <name evidence="1" type="ORF">APHACPA_1083</name>
</gene>
<sequence>MFKFASAASKFYSAALISGLCSKSSDGNILGNTGRAGK</sequence>
<accession>A0A0F3N254</accession>
<comment type="caution">
    <text evidence="1">The sequence shown here is derived from an EMBL/GenBank/DDBJ whole genome shotgun (WGS) entry which is preliminary data.</text>
</comment>
<dbReference type="AlphaFoldDB" id="A0A0F3N254"/>
<protein>
    <submittedName>
        <fullName evidence="1">Uncharacterized protein</fullName>
    </submittedName>
</protein>
<reference evidence="1 2" key="1">
    <citation type="submission" date="2015-01" db="EMBL/GenBank/DDBJ databases">
        <title>Genome Sequencing of Rickettsiales.</title>
        <authorList>
            <person name="Daugherty S.C."/>
            <person name="Su Q."/>
            <person name="Abolude K."/>
            <person name="Beier-Sexton M."/>
            <person name="Carlyon J.A."/>
            <person name="Carter R."/>
            <person name="Day N.P."/>
            <person name="Dumler S.J."/>
            <person name="Dyachenko V."/>
            <person name="Godinez A."/>
            <person name="Kurtti T.J."/>
            <person name="Lichay M."/>
            <person name="Mullins K.E."/>
            <person name="Ott S."/>
            <person name="Pappas-Brown V."/>
            <person name="Paris D.H."/>
            <person name="Patel P."/>
            <person name="Richards A.L."/>
            <person name="Sadzewicz L."/>
            <person name="Sears K."/>
            <person name="Seidman D."/>
            <person name="Sengamalay N."/>
            <person name="Stenos J."/>
            <person name="Tallon L.J."/>
            <person name="Vincent G."/>
            <person name="Fraser C.M."/>
            <person name="Munderloh U."/>
            <person name="Dunning-Hotopp J.C."/>
        </authorList>
    </citation>
    <scope>NUCLEOTIDE SEQUENCE [LARGE SCALE GENOMIC DNA]</scope>
    <source>
        <strain evidence="1 2">Ac/Pa</strain>
    </source>
</reference>
<organism evidence="1 2">
    <name type="scientific">Rickettsia amblyommatis str. Ac/Pa</name>
    <dbReference type="NCBI Taxonomy" id="1359164"/>
    <lineage>
        <taxon>Bacteria</taxon>
        <taxon>Pseudomonadati</taxon>
        <taxon>Pseudomonadota</taxon>
        <taxon>Alphaproteobacteria</taxon>
        <taxon>Rickettsiales</taxon>
        <taxon>Rickettsiaceae</taxon>
        <taxon>Rickettsieae</taxon>
        <taxon>Rickettsia</taxon>
        <taxon>spotted fever group</taxon>
    </lineage>
</organism>
<evidence type="ECO:0000313" key="2">
    <source>
        <dbReference type="Proteomes" id="UP000033556"/>
    </source>
</evidence>